<keyword evidence="3" id="KW-1185">Reference proteome</keyword>
<accession>A0A9P5Y0E3</accession>
<feature type="coiled-coil region" evidence="1">
    <location>
        <begin position="134"/>
        <end position="161"/>
    </location>
</feature>
<evidence type="ECO:0000313" key="3">
    <source>
        <dbReference type="Proteomes" id="UP000807353"/>
    </source>
</evidence>
<keyword evidence="1" id="KW-0175">Coiled coil</keyword>
<evidence type="ECO:0000313" key="2">
    <source>
        <dbReference type="EMBL" id="KAF9460983.1"/>
    </source>
</evidence>
<reference evidence="2" key="1">
    <citation type="submission" date="2020-11" db="EMBL/GenBank/DDBJ databases">
        <authorList>
            <consortium name="DOE Joint Genome Institute"/>
            <person name="Ahrendt S."/>
            <person name="Riley R."/>
            <person name="Andreopoulos W."/>
            <person name="Labutti K."/>
            <person name="Pangilinan J."/>
            <person name="Ruiz-Duenas F.J."/>
            <person name="Barrasa J.M."/>
            <person name="Sanchez-Garcia M."/>
            <person name="Camarero S."/>
            <person name="Miyauchi S."/>
            <person name="Serrano A."/>
            <person name="Linde D."/>
            <person name="Babiker R."/>
            <person name="Drula E."/>
            <person name="Ayuso-Fernandez I."/>
            <person name="Pacheco R."/>
            <person name="Padilla G."/>
            <person name="Ferreira P."/>
            <person name="Barriuso J."/>
            <person name="Kellner H."/>
            <person name="Castanera R."/>
            <person name="Alfaro M."/>
            <person name="Ramirez L."/>
            <person name="Pisabarro A.G."/>
            <person name="Kuo A."/>
            <person name="Tritt A."/>
            <person name="Lipzen A."/>
            <person name="He G."/>
            <person name="Yan M."/>
            <person name="Ng V."/>
            <person name="Cullen D."/>
            <person name="Martin F."/>
            <person name="Rosso M.-N."/>
            <person name="Henrissat B."/>
            <person name="Hibbett D."/>
            <person name="Martinez A.T."/>
            <person name="Grigoriev I.V."/>
        </authorList>
    </citation>
    <scope>NUCLEOTIDE SEQUENCE</scope>
    <source>
        <strain evidence="2">CBS 247.69</strain>
    </source>
</reference>
<proteinExistence type="predicted"/>
<protein>
    <submittedName>
        <fullName evidence="2">Uncharacterized protein</fullName>
    </submittedName>
</protein>
<gene>
    <name evidence="2" type="ORF">BDZ94DRAFT_865337</name>
</gene>
<dbReference type="EMBL" id="MU150291">
    <property type="protein sequence ID" value="KAF9460983.1"/>
    <property type="molecule type" value="Genomic_DNA"/>
</dbReference>
<evidence type="ECO:0000256" key="1">
    <source>
        <dbReference type="SAM" id="Coils"/>
    </source>
</evidence>
<sequence length="189" mass="20808">MTALKSPAAVPFPMAPAWSNPKEDLSTRSKSIKQLINDALEVQDGLNTVKNMLAQLQPDETASKLVVAALSCQDKFFNLLAASRDSASILMAHMEDFTQNIMPLVQDETVSLSDKLIEVKGSAELISSTAHQSPRKLQKQLEDLKTELDGLEGRIGEWTQVLETNAQEPMRELSENIRELESQLTAACV</sequence>
<dbReference type="Proteomes" id="UP000807353">
    <property type="component" value="Unassembled WGS sequence"/>
</dbReference>
<dbReference type="AlphaFoldDB" id="A0A9P5Y0E3"/>
<comment type="caution">
    <text evidence="2">The sequence shown here is derived from an EMBL/GenBank/DDBJ whole genome shotgun (WGS) entry which is preliminary data.</text>
</comment>
<name>A0A9P5Y0E3_9AGAR</name>
<organism evidence="2 3">
    <name type="scientific">Collybia nuda</name>
    <dbReference type="NCBI Taxonomy" id="64659"/>
    <lineage>
        <taxon>Eukaryota</taxon>
        <taxon>Fungi</taxon>
        <taxon>Dikarya</taxon>
        <taxon>Basidiomycota</taxon>
        <taxon>Agaricomycotina</taxon>
        <taxon>Agaricomycetes</taxon>
        <taxon>Agaricomycetidae</taxon>
        <taxon>Agaricales</taxon>
        <taxon>Tricholomatineae</taxon>
        <taxon>Clitocybaceae</taxon>
        <taxon>Collybia</taxon>
    </lineage>
</organism>